<dbReference type="InterPro" id="IPR003848">
    <property type="entry name" value="DUF218"/>
</dbReference>
<sequence>MKKLVVKTLFIILAVVVLLTSYLSYSIITFSHKNELVKADAAIVLGAAAWGDKPSPVLRERVNHSIWLYKNGYVKKIIFTGGRGEGSTYSESEVSKKYAMDKGIPEMDILIETQSKITEENLEYAFNVSRKHNLKTFILVSDPLHMKRSTAMAHNIGMTVHSSPTQTSVYKSFKSKTSFFFRELFFYEGYLMTYPFRNSTYTK</sequence>
<dbReference type="PANTHER" id="PTHR30336:SF20">
    <property type="entry name" value="DUF218 DOMAIN-CONTAINING PROTEIN"/>
    <property type="match status" value="1"/>
</dbReference>
<protein>
    <submittedName>
        <fullName evidence="2">YdcF family protein</fullName>
    </submittedName>
</protein>
<dbReference type="PANTHER" id="PTHR30336">
    <property type="entry name" value="INNER MEMBRANE PROTEIN, PROBABLE PERMEASE"/>
    <property type="match status" value="1"/>
</dbReference>
<dbReference type="GO" id="GO:0005886">
    <property type="term" value="C:plasma membrane"/>
    <property type="evidence" value="ECO:0007669"/>
    <property type="project" value="TreeGrafter"/>
</dbReference>
<comment type="caution">
    <text evidence="2">The sequence shown here is derived from an EMBL/GenBank/DDBJ whole genome shotgun (WGS) entry which is preliminary data.</text>
</comment>
<proteinExistence type="predicted"/>
<dbReference type="InterPro" id="IPR051599">
    <property type="entry name" value="Cell_Envelope_Assoc"/>
</dbReference>
<dbReference type="EMBL" id="JAPTGD010000002">
    <property type="protein sequence ID" value="MDU9693928.1"/>
    <property type="molecule type" value="Genomic_DNA"/>
</dbReference>
<dbReference type="Gene3D" id="3.40.50.620">
    <property type="entry name" value="HUPs"/>
    <property type="match status" value="1"/>
</dbReference>
<feature type="domain" description="DUF218" evidence="1">
    <location>
        <begin position="40"/>
        <end position="183"/>
    </location>
</feature>
<reference evidence="2" key="2">
    <citation type="submission" date="2022-12" db="EMBL/GenBank/DDBJ databases">
        <authorList>
            <person name="Dechsakulwatana C."/>
            <person name="Rungsihiranrut A."/>
            <person name="Muangchinda C."/>
            <person name="Ningthoujam R."/>
            <person name="Klankeo P."/>
            <person name="Pinyakong O."/>
        </authorList>
    </citation>
    <scope>NUCLEOTIDE SEQUENCE</scope>
    <source>
        <strain evidence="2">TL01-2</strain>
    </source>
</reference>
<reference evidence="2" key="1">
    <citation type="journal article" date="2022" name="J Environ Chem Eng">
        <title>Biodegradation of petroleum oil using a constructed nonpathogenic and heavy metal-tolerant bacterial consortium isolated from marine sponges.</title>
        <authorList>
            <person name="Dechsakulwatana C."/>
            <person name="Rungsihiranrut A."/>
            <person name="Muangchinda C."/>
            <person name="Ningthoujam R."/>
            <person name="Klankeo P."/>
            <person name="Pinyakong O."/>
        </authorList>
    </citation>
    <scope>NUCLEOTIDE SEQUENCE</scope>
    <source>
        <strain evidence="2">TL01-2</strain>
    </source>
</reference>
<dbReference type="AlphaFoldDB" id="A0AAX6NDF9"/>
<evidence type="ECO:0000313" key="2">
    <source>
        <dbReference type="EMBL" id="MDU9693928.1"/>
    </source>
</evidence>
<name>A0AAX6NDF9_PRIAR</name>
<organism evidence="2 3">
    <name type="scientific">Priestia aryabhattai</name>
    <name type="common">Bacillus aryabhattai</name>
    <dbReference type="NCBI Taxonomy" id="412384"/>
    <lineage>
        <taxon>Bacteria</taxon>
        <taxon>Bacillati</taxon>
        <taxon>Bacillota</taxon>
        <taxon>Bacilli</taxon>
        <taxon>Bacillales</taxon>
        <taxon>Bacillaceae</taxon>
        <taxon>Priestia</taxon>
    </lineage>
</organism>
<dbReference type="Proteomes" id="UP001269400">
    <property type="component" value="Unassembled WGS sequence"/>
</dbReference>
<dbReference type="RefSeq" id="WP_316911145.1">
    <property type="nucleotide sequence ID" value="NZ_JAPTGD010000002.1"/>
</dbReference>
<evidence type="ECO:0000313" key="3">
    <source>
        <dbReference type="Proteomes" id="UP001269400"/>
    </source>
</evidence>
<accession>A0AAX6NDF9</accession>
<dbReference type="Pfam" id="PF02698">
    <property type="entry name" value="DUF218"/>
    <property type="match status" value="1"/>
</dbReference>
<dbReference type="CDD" id="cd06259">
    <property type="entry name" value="YdcF-like"/>
    <property type="match status" value="1"/>
</dbReference>
<gene>
    <name evidence="2" type="ORF">O0Q50_22365</name>
</gene>
<evidence type="ECO:0000259" key="1">
    <source>
        <dbReference type="Pfam" id="PF02698"/>
    </source>
</evidence>
<dbReference type="InterPro" id="IPR014729">
    <property type="entry name" value="Rossmann-like_a/b/a_fold"/>
</dbReference>